<dbReference type="EMBL" id="SRLO01000310">
    <property type="protein sequence ID" value="TNN61710.1"/>
    <property type="molecule type" value="Genomic_DNA"/>
</dbReference>
<dbReference type="Proteomes" id="UP000314294">
    <property type="component" value="Unassembled WGS sequence"/>
</dbReference>
<dbReference type="InterPro" id="IPR007110">
    <property type="entry name" value="Ig-like_dom"/>
</dbReference>
<keyword evidence="1" id="KW-0479">Metal-binding</keyword>
<dbReference type="GO" id="GO:0005509">
    <property type="term" value="F:calcium ion binding"/>
    <property type="evidence" value="ECO:0007669"/>
    <property type="project" value="InterPro"/>
</dbReference>
<dbReference type="PROSITE" id="PS00018">
    <property type="entry name" value="EF_HAND_1"/>
    <property type="match status" value="1"/>
</dbReference>
<dbReference type="InterPro" id="IPR011992">
    <property type="entry name" value="EF-hand-dom_pair"/>
</dbReference>
<dbReference type="Gene3D" id="1.10.238.10">
    <property type="entry name" value="EF-hand"/>
    <property type="match status" value="1"/>
</dbReference>
<dbReference type="InterPro" id="IPR018247">
    <property type="entry name" value="EF_Hand_1_Ca_BS"/>
</dbReference>
<name>A0A4Z2H869_9TELE</name>
<comment type="caution">
    <text evidence="5">The sequence shown here is derived from an EMBL/GenBank/DDBJ whole genome shotgun (WGS) entry which is preliminary data.</text>
</comment>
<protein>
    <submittedName>
        <fullName evidence="5">Follistatin-related protein 5</fullName>
    </submittedName>
</protein>
<sequence>MKQEENTKTNHWHGTDDNCRLSDYRRLKTKILDLHDKRYMGANIHGAHKENMAARKQLVDVMFKRFDADNDGQIDAGELSQVIKQEGLSKDVSECTLFDLLKYNDVDDDEHLTKDEFYTAFDVYLLTLPDGQEVSVTTVTVGQSVVLTCAIAGERRPPILWKRNRQYLNSLNLEDINVRPSDFFGLRMDKWVQGT</sequence>
<dbReference type="InterPro" id="IPR036179">
    <property type="entry name" value="Ig-like_dom_sf"/>
</dbReference>
<feature type="domain" description="EF-hand" evidence="3">
    <location>
        <begin position="54"/>
        <end position="89"/>
    </location>
</feature>
<keyword evidence="2" id="KW-0106">Calcium</keyword>
<gene>
    <name evidence="5" type="primary">Fstl5</name>
    <name evidence="5" type="ORF">EYF80_028072</name>
</gene>
<dbReference type="Pfam" id="PF13499">
    <property type="entry name" value="EF-hand_7"/>
    <property type="match status" value="1"/>
</dbReference>
<keyword evidence="6" id="KW-1185">Reference proteome</keyword>
<proteinExistence type="predicted"/>
<dbReference type="PROSITE" id="PS50222">
    <property type="entry name" value="EF_HAND_2"/>
    <property type="match status" value="1"/>
</dbReference>
<dbReference type="SUPFAM" id="SSF48726">
    <property type="entry name" value="Immunoglobulin"/>
    <property type="match status" value="1"/>
</dbReference>
<feature type="domain" description="Ig-like" evidence="4">
    <location>
        <begin position="129"/>
        <end position="182"/>
    </location>
</feature>
<dbReference type="SUPFAM" id="SSF47473">
    <property type="entry name" value="EF-hand"/>
    <property type="match status" value="1"/>
</dbReference>
<evidence type="ECO:0000313" key="5">
    <source>
        <dbReference type="EMBL" id="TNN61710.1"/>
    </source>
</evidence>
<dbReference type="OrthoDB" id="6085115at2759"/>
<evidence type="ECO:0000256" key="1">
    <source>
        <dbReference type="ARBA" id="ARBA00022723"/>
    </source>
</evidence>
<evidence type="ECO:0000259" key="4">
    <source>
        <dbReference type="PROSITE" id="PS50835"/>
    </source>
</evidence>
<evidence type="ECO:0000313" key="6">
    <source>
        <dbReference type="Proteomes" id="UP000314294"/>
    </source>
</evidence>
<dbReference type="PROSITE" id="PS50835">
    <property type="entry name" value="IG_LIKE"/>
    <property type="match status" value="1"/>
</dbReference>
<accession>A0A4Z2H869</accession>
<reference evidence="5 6" key="1">
    <citation type="submission" date="2019-03" db="EMBL/GenBank/DDBJ databases">
        <title>First draft genome of Liparis tanakae, snailfish: a comprehensive survey of snailfish specific genes.</title>
        <authorList>
            <person name="Kim W."/>
            <person name="Song I."/>
            <person name="Jeong J.-H."/>
            <person name="Kim D."/>
            <person name="Kim S."/>
            <person name="Ryu S."/>
            <person name="Song J.Y."/>
            <person name="Lee S.K."/>
        </authorList>
    </citation>
    <scope>NUCLEOTIDE SEQUENCE [LARGE SCALE GENOMIC DNA]</scope>
    <source>
        <tissue evidence="5">Muscle</tissue>
    </source>
</reference>
<dbReference type="InterPro" id="IPR013783">
    <property type="entry name" value="Ig-like_fold"/>
</dbReference>
<dbReference type="AlphaFoldDB" id="A0A4Z2H869"/>
<evidence type="ECO:0000256" key="2">
    <source>
        <dbReference type="ARBA" id="ARBA00022837"/>
    </source>
</evidence>
<dbReference type="Gene3D" id="2.60.40.10">
    <property type="entry name" value="Immunoglobulins"/>
    <property type="match status" value="1"/>
</dbReference>
<dbReference type="InterPro" id="IPR002048">
    <property type="entry name" value="EF_hand_dom"/>
</dbReference>
<organism evidence="5 6">
    <name type="scientific">Liparis tanakae</name>
    <name type="common">Tanaka's snailfish</name>
    <dbReference type="NCBI Taxonomy" id="230148"/>
    <lineage>
        <taxon>Eukaryota</taxon>
        <taxon>Metazoa</taxon>
        <taxon>Chordata</taxon>
        <taxon>Craniata</taxon>
        <taxon>Vertebrata</taxon>
        <taxon>Euteleostomi</taxon>
        <taxon>Actinopterygii</taxon>
        <taxon>Neopterygii</taxon>
        <taxon>Teleostei</taxon>
        <taxon>Neoteleostei</taxon>
        <taxon>Acanthomorphata</taxon>
        <taxon>Eupercaria</taxon>
        <taxon>Perciformes</taxon>
        <taxon>Cottioidei</taxon>
        <taxon>Cottales</taxon>
        <taxon>Liparidae</taxon>
        <taxon>Liparis</taxon>
    </lineage>
</organism>
<dbReference type="SMART" id="SM00054">
    <property type="entry name" value="EFh"/>
    <property type="match status" value="1"/>
</dbReference>
<evidence type="ECO:0000259" key="3">
    <source>
        <dbReference type="PROSITE" id="PS50222"/>
    </source>
</evidence>